<gene>
    <name evidence="2" type="ORF">CPE01_30520</name>
</gene>
<protein>
    <recommendedName>
        <fullName evidence="4">DUF4280 domain-containing protein</fullName>
    </recommendedName>
</protein>
<organism evidence="2 3">
    <name type="scientific">Cellulomonas persica</name>
    <dbReference type="NCBI Taxonomy" id="76861"/>
    <lineage>
        <taxon>Bacteria</taxon>
        <taxon>Bacillati</taxon>
        <taxon>Actinomycetota</taxon>
        <taxon>Actinomycetes</taxon>
        <taxon>Micrococcales</taxon>
        <taxon>Cellulomonadaceae</taxon>
        <taxon>Cellulomonas</taxon>
    </lineage>
</organism>
<dbReference type="InterPro" id="IPR025460">
    <property type="entry name" value="DUF4280"/>
</dbReference>
<evidence type="ECO:0000313" key="2">
    <source>
        <dbReference type="EMBL" id="GEK19319.1"/>
    </source>
</evidence>
<evidence type="ECO:0000313" key="3">
    <source>
        <dbReference type="Proteomes" id="UP000321386"/>
    </source>
</evidence>
<dbReference type="EMBL" id="BJUA01000023">
    <property type="protein sequence ID" value="GEK19319.1"/>
    <property type="molecule type" value="Genomic_DNA"/>
</dbReference>
<reference evidence="2 3" key="1">
    <citation type="submission" date="2019-07" db="EMBL/GenBank/DDBJ databases">
        <title>Whole genome shotgun sequence of Cellulomonas persica NBRC 101101.</title>
        <authorList>
            <person name="Hosoyama A."/>
            <person name="Uohara A."/>
            <person name="Ohji S."/>
            <person name="Ichikawa N."/>
        </authorList>
    </citation>
    <scope>NUCLEOTIDE SEQUENCE [LARGE SCALE GENOMIC DNA]</scope>
    <source>
        <strain evidence="2 3">NBRC 101101</strain>
    </source>
</reference>
<dbReference type="Gene3D" id="2.60.200.60">
    <property type="match status" value="1"/>
</dbReference>
<feature type="chain" id="PRO_5021980323" description="DUF4280 domain-containing protein" evidence="1">
    <location>
        <begin position="22"/>
        <end position="129"/>
    </location>
</feature>
<dbReference type="Pfam" id="PF14107">
    <property type="entry name" value="DUF4280"/>
    <property type="match status" value="1"/>
</dbReference>
<sequence>MSKPAATSTALMLCSFGVAPASLNVLPTSGVLIEGKPAATITDSAPMLNVPPFGMCTSLANPTVAAATAAAMGVLTPMPCIPATTPWVNGATQTLIGGKPALTLGAQCTCANGGVIQILNPGSMTTLEG</sequence>
<comment type="caution">
    <text evidence="2">The sequence shown here is derived from an EMBL/GenBank/DDBJ whole genome shotgun (WGS) entry which is preliminary data.</text>
</comment>
<dbReference type="Proteomes" id="UP000321386">
    <property type="component" value="Unassembled WGS sequence"/>
</dbReference>
<evidence type="ECO:0008006" key="4">
    <source>
        <dbReference type="Google" id="ProtNLM"/>
    </source>
</evidence>
<dbReference type="AlphaFoldDB" id="A0A510UXM5"/>
<accession>A0A510UXM5</accession>
<keyword evidence="3" id="KW-1185">Reference proteome</keyword>
<dbReference type="RefSeq" id="WP_146807679.1">
    <property type="nucleotide sequence ID" value="NZ_BJUA01000023.1"/>
</dbReference>
<evidence type="ECO:0000256" key="1">
    <source>
        <dbReference type="SAM" id="SignalP"/>
    </source>
</evidence>
<feature type="signal peptide" evidence="1">
    <location>
        <begin position="1"/>
        <end position="21"/>
    </location>
</feature>
<keyword evidence="1" id="KW-0732">Signal</keyword>
<proteinExistence type="predicted"/>
<name>A0A510UXM5_9CELL</name>
<dbReference type="OrthoDB" id="4825649at2"/>